<organism evidence="13 14">
    <name type="scientific">Thiomicrorhabdus xiamenensis</name>
    <dbReference type="NCBI Taxonomy" id="2739063"/>
    <lineage>
        <taxon>Bacteria</taxon>
        <taxon>Pseudomonadati</taxon>
        <taxon>Pseudomonadota</taxon>
        <taxon>Gammaproteobacteria</taxon>
        <taxon>Thiotrichales</taxon>
        <taxon>Piscirickettsiaceae</taxon>
        <taxon>Thiomicrorhabdus</taxon>
    </lineage>
</organism>
<comment type="similarity">
    <text evidence="8 9">Belongs to the TonB-dependent receptor family.</text>
</comment>
<feature type="signal peptide" evidence="10">
    <location>
        <begin position="1"/>
        <end position="21"/>
    </location>
</feature>
<evidence type="ECO:0000259" key="11">
    <source>
        <dbReference type="Pfam" id="PF00593"/>
    </source>
</evidence>
<reference evidence="13 14" key="1">
    <citation type="submission" date="2020-05" db="EMBL/GenBank/DDBJ databases">
        <title>Thiomicrorhabdus sediminis sp.nov. and Thiomicrorhabdus xiamenensis sp.nov., novel sulfur-oxidizing bacteria isolated from coastal sediment.</title>
        <authorList>
            <person name="Liu X."/>
        </authorList>
    </citation>
    <scope>NUCLEOTIDE SEQUENCE [LARGE SCALE GENOMIC DNA]</scope>
    <source>
        <strain evidence="13 14">G2</strain>
    </source>
</reference>
<dbReference type="AlphaFoldDB" id="A0A7D4NNU2"/>
<keyword evidence="7 8" id="KW-0998">Cell outer membrane</keyword>
<dbReference type="PROSITE" id="PS52016">
    <property type="entry name" value="TONB_DEPENDENT_REC_3"/>
    <property type="match status" value="1"/>
</dbReference>
<dbReference type="Pfam" id="PF07715">
    <property type="entry name" value="Plug"/>
    <property type="match status" value="1"/>
</dbReference>
<dbReference type="Gene3D" id="2.40.170.20">
    <property type="entry name" value="TonB-dependent receptor, beta-barrel domain"/>
    <property type="match status" value="1"/>
</dbReference>
<dbReference type="InterPro" id="IPR000531">
    <property type="entry name" value="Beta-barrel_TonB"/>
</dbReference>
<keyword evidence="4 8" id="KW-0812">Transmembrane</keyword>
<evidence type="ECO:0000256" key="10">
    <source>
        <dbReference type="SAM" id="SignalP"/>
    </source>
</evidence>
<evidence type="ECO:0000256" key="7">
    <source>
        <dbReference type="ARBA" id="ARBA00023237"/>
    </source>
</evidence>
<accession>A0A7D4NNU2</accession>
<evidence type="ECO:0000256" key="9">
    <source>
        <dbReference type="RuleBase" id="RU003357"/>
    </source>
</evidence>
<comment type="subcellular location">
    <subcellularLocation>
        <location evidence="1 8">Cell outer membrane</location>
        <topology evidence="1 8">Multi-pass membrane protein</topology>
    </subcellularLocation>
</comment>
<feature type="chain" id="PRO_5028804780" evidence="10">
    <location>
        <begin position="22"/>
        <end position="646"/>
    </location>
</feature>
<evidence type="ECO:0000313" key="14">
    <source>
        <dbReference type="Proteomes" id="UP000504724"/>
    </source>
</evidence>
<dbReference type="GO" id="GO:0015344">
    <property type="term" value="F:siderophore uptake transmembrane transporter activity"/>
    <property type="evidence" value="ECO:0007669"/>
    <property type="project" value="TreeGrafter"/>
</dbReference>
<dbReference type="GO" id="GO:0044718">
    <property type="term" value="P:siderophore transmembrane transport"/>
    <property type="evidence" value="ECO:0007669"/>
    <property type="project" value="TreeGrafter"/>
</dbReference>
<dbReference type="InterPro" id="IPR036942">
    <property type="entry name" value="Beta-barrel_TonB_sf"/>
</dbReference>
<dbReference type="EMBL" id="CP054020">
    <property type="protein sequence ID" value="QKI89033.1"/>
    <property type="molecule type" value="Genomic_DNA"/>
</dbReference>
<evidence type="ECO:0000256" key="5">
    <source>
        <dbReference type="ARBA" id="ARBA00023077"/>
    </source>
</evidence>
<keyword evidence="6 8" id="KW-0472">Membrane</keyword>
<sequence length="646" mass="71334">MKLSKRSSALLIALFSDTAVAEQKSSLLETIFVSETPVISDNLQTAYSVESYDTKDIQESGSRSLSDFLNQKTTLSVQPSYGNPLAPRLDMNGFGTNGGENIQVIIDGISINNIDLVPQQLSSIPLSAIQEIQILRGSGSVLYGNGAVAGAIIINTNREFSSHDALSATVSYGANNTVSKSFQATKTETHKGYKLLGNMNFETFKSDGSKEITSDGTRNSSENTNFSTRLGVEKAGTRLMIGIAKNDSTVNYAGAMSIDEFETNPDADLSSGSTEQTYDVITKKLLFSSELADNTILEYTLNKRNKNSAYITYSSETDYEITDHKLDLKTILNSAIIRYGLSKNRSEVTGTYGDKSREDQAAYVSASIDLNDKTVINAGYRKQQFEYADQNEGDDDLNAYEVGVNYLLNAQSALYASYNHAFLVPNFDRLFEGGSFNDNIEPQESDTFTLGYKLNQQAFNLKAELFYIDLTNEIYYNSALPWGSRNTNIDESHKQGVNLSLSRGDDAFSYGIAYNYVDAVIDREAGEDYSGNTLPSAPAHTIKLDARYQFTSPLISALPQHRIAVSHKQTSDSFMIDDFANVADKAPGYKTTDISYQLSNKHLSVQFGIDNLFDEANGLYLYRSTGSVVYATDYERYYYVSASYQF</sequence>
<dbReference type="Pfam" id="PF00593">
    <property type="entry name" value="TonB_dep_Rec_b-barrel"/>
    <property type="match status" value="1"/>
</dbReference>
<keyword evidence="5 9" id="KW-0798">TonB box</keyword>
<evidence type="ECO:0000256" key="2">
    <source>
        <dbReference type="ARBA" id="ARBA00022448"/>
    </source>
</evidence>
<name>A0A7D4NNU2_9GAMM</name>
<keyword evidence="2 8" id="KW-0813">Transport</keyword>
<evidence type="ECO:0000313" key="13">
    <source>
        <dbReference type="EMBL" id="QKI89033.1"/>
    </source>
</evidence>
<dbReference type="RefSeq" id="WP_173284785.1">
    <property type="nucleotide sequence ID" value="NZ_CP054020.1"/>
</dbReference>
<evidence type="ECO:0000259" key="12">
    <source>
        <dbReference type="Pfam" id="PF07715"/>
    </source>
</evidence>
<feature type="domain" description="TonB-dependent receptor plug" evidence="12">
    <location>
        <begin position="43"/>
        <end position="151"/>
    </location>
</feature>
<dbReference type="Proteomes" id="UP000504724">
    <property type="component" value="Chromosome"/>
</dbReference>
<keyword evidence="10" id="KW-0732">Signal</keyword>
<protein>
    <submittedName>
        <fullName evidence="13">TonB-dependent receptor</fullName>
    </submittedName>
</protein>
<feature type="domain" description="TonB-dependent receptor-like beta-barrel" evidence="11">
    <location>
        <begin position="208"/>
        <end position="612"/>
    </location>
</feature>
<dbReference type="PANTHER" id="PTHR30069">
    <property type="entry name" value="TONB-DEPENDENT OUTER MEMBRANE RECEPTOR"/>
    <property type="match status" value="1"/>
</dbReference>
<dbReference type="SUPFAM" id="SSF56935">
    <property type="entry name" value="Porins"/>
    <property type="match status" value="1"/>
</dbReference>
<dbReference type="KEGG" id="txa:HQN79_05335"/>
<dbReference type="InterPro" id="IPR039426">
    <property type="entry name" value="TonB-dep_rcpt-like"/>
</dbReference>
<keyword evidence="14" id="KW-1185">Reference proteome</keyword>
<evidence type="ECO:0000256" key="1">
    <source>
        <dbReference type="ARBA" id="ARBA00004571"/>
    </source>
</evidence>
<keyword evidence="3 8" id="KW-1134">Transmembrane beta strand</keyword>
<proteinExistence type="inferred from homology"/>
<keyword evidence="13" id="KW-0675">Receptor</keyword>
<dbReference type="InterPro" id="IPR012910">
    <property type="entry name" value="Plug_dom"/>
</dbReference>
<evidence type="ECO:0000256" key="4">
    <source>
        <dbReference type="ARBA" id="ARBA00022692"/>
    </source>
</evidence>
<evidence type="ECO:0000256" key="6">
    <source>
        <dbReference type="ARBA" id="ARBA00023136"/>
    </source>
</evidence>
<evidence type="ECO:0000256" key="3">
    <source>
        <dbReference type="ARBA" id="ARBA00022452"/>
    </source>
</evidence>
<dbReference type="InterPro" id="IPR037066">
    <property type="entry name" value="Plug_dom_sf"/>
</dbReference>
<dbReference type="GO" id="GO:0009279">
    <property type="term" value="C:cell outer membrane"/>
    <property type="evidence" value="ECO:0007669"/>
    <property type="project" value="UniProtKB-SubCell"/>
</dbReference>
<evidence type="ECO:0000256" key="8">
    <source>
        <dbReference type="PROSITE-ProRule" id="PRU01360"/>
    </source>
</evidence>
<dbReference type="Gene3D" id="2.170.130.10">
    <property type="entry name" value="TonB-dependent receptor, plug domain"/>
    <property type="match status" value="1"/>
</dbReference>
<gene>
    <name evidence="13" type="ORF">HQN79_05335</name>
</gene>
<dbReference type="PANTHER" id="PTHR30069:SF27">
    <property type="entry name" value="BLL4766 PROTEIN"/>
    <property type="match status" value="1"/>
</dbReference>